<reference evidence="1" key="1">
    <citation type="submission" date="2020-05" db="EMBL/GenBank/DDBJ databases">
        <authorList>
            <person name="Chiriac C."/>
            <person name="Salcher M."/>
            <person name="Ghai R."/>
            <person name="Kavagutti S V."/>
        </authorList>
    </citation>
    <scope>NUCLEOTIDE SEQUENCE</scope>
</reference>
<name>A0A6J6RGD0_9ZZZZ</name>
<gene>
    <name evidence="1" type="ORF">UFOPK2662_00800</name>
    <name evidence="2" type="ORF">UFOPK3232_00346</name>
</gene>
<dbReference type="AlphaFoldDB" id="A0A6J6RGD0"/>
<dbReference type="EMBL" id="CAFARE010000007">
    <property type="protein sequence ID" value="CAB4838223.1"/>
    <property type="molecule type" value="Genomic_DNA"/>
</dbReference>
<sequence length="187" mass="21210">MELSAVELRLTEVVTHYQNAFTGKEYGEENEDHDLLMDLFGISPDMKRENRQYWGRELGMCWQRIVTATIATLAPKEFSPPIRIGADEPYDLGFKDFVIDTKYRLGSGDAGTLKKFKGYGEMLRERDKKPVQLILRSDNLPAAISALKVGGWDVRIGNEAFAWIESATKGFKLDGWLENNAGQFQIN</sequence>
<protein>
    <submittedName>
        <fullName evidence="1">Unannotated protein</fullName>
    </submittedName>
</protein>
<organism evidence="1">
    <name type="scientific">freshwater metagenome</name>
    <dbReference type="NCBI Taxonomy" id="449393"/>
    <lineage>
        <taxon>unclassified sequences</taxon>
        <taxon>metagenomes</taxon>
        <taxon>ecological metagenomes</taxon>
    </lineage>
</organism>
<proteinExistence type="predicted"/>
<accession>A0A6J6RGD0</accession>
<dbReference type="EMBL" id="CAEZYI010000041">
    <property type="protein sequence ID" value="CAB4722142.1"/>
    <property type="molecule type" value="Genomic_DNA"/>
</dbReference>
<evidence type="ECO:0000313" key="2">
    <source>
        <dbReference type="EMBL" id="CAB4838223.1"/>
    </source>
</evidence>
<evidence type="ECO:0000313" key="1">
    <source>
        <dbReference type="EMBL" id="CAB4722142.1"/>
    </source>
</evidence>